<dbReference type="CDD" id="cd01949">
    <property type="entry name" value="GGDEF"/>
    <property type="match status" value="1"/>
</dbReference>
<evidence type="ECO:0000256" key="1">
    <source>
        <dbReference type="SAM" id="Phobius"/>
    </source>
</evidence>
<keyword evidence="1" id="KW-0812">Transmembrane</keyword>
<dbReference type="SUPFAM" id="SSF55073">
    <property type="entry name" value="Nucleotide cyclase"/>
    <property type="match status" value="1"/>
</dbReference>
<evidence type="ECO:0000259" key="2">
    <source>
        <dbReference type="PROSITE" id="PS50883"/>
    </source>
</evidence>
<dbReference type="InterPro" id="IPR043128">
    <property type="entry name" value="Rev_trsase/Diguanyl_cyclase"/>
</dbReference>
<dbReference type="Pfam" id="PF00563">
    <property type="entry name" value="EAL"/>
    <property type="match status" value="1"/>
</dbReference>
<dbReference type="InterPro" id="IPR035919">
    <property type="entry name" value="EAL_sf"/>
</dbReference>
<dbReference type="Gene3D" id="3.30.70.270">
    <property type="match status" value="1"/>
</dbReference>
<evidence type="ECO:0008006" key="6">
    <source>
        <dbReference type="Google" id="ProtNLM"/>
    </source>
</evidence>
<dbReference type="InterPro" id="IPR000160">
    <property type="entry name" value="GGDEF_dom"/>
</dbReference>
<dbReference type="PROSITE" id="PS50887">
    <property type="entry name" value="GGDEF"/>
    <property type="match status" value="1"/>
</dbReference>
<sequence length="720" mass="76041">MLGLAGCLVYLTLPSGAVPAAFSAAVGYLAALVTILGVRRNRPPDPLAWLVFAAGHVFWATGDIAYAANSHLLGYQPYPSWADASYLCAYPFFVFALFRLARGRRAGWSRLIDAGVSITGLGLVYWVFVIGPIAGDTSLPLLGRIATIGYPTASVLMLAAVLPLIVRAGRRSPSGWMLAMGCVTVLPGNVVYTLFPGLLAQYGALVYGAFVCTYICWAGAAVHSSSRTPDAGPERTGSRRLAMPAAATMLVPVVLFVEGGRAPDHVDWLAVGIGSTLLVLLVMARLVGFVSQVQSQAVQLEDLALHDALTGLPNRRVFEERLEVAVATGSPQVAMLDLDGFKDVNDRLGHAIGDRLLTVVAQRLAAALGNDGGLVARMGGDEFAVLVGNGMDGVVARICAELDRPIEVAGHELLIGASIGTADGADTGDAGEVLRRADVAMYAAKHAGVRHRRHHSELDVVAGEHALLAAELRAALDTGQFRVVYQPIVSLPDGRIVSVEALVRWDHPTRGFVSPVEFIPVAEQNGLIVELGAWVLRTACAQAVMWRNELGEAAPERMSVNVSARQLAEPGFADVVASVLAWTGLGARHLIVEVTETAVFGGGQTVQTVKDLHELGVKIALDDFGTGHSSLGLLQTIPVDMLKVDKSFVDGITMAGRHAVIATALIQVSNGLGLMAVAEGVETAEQAAELHRLGYRLAQGYHFGRPVAEPDFTGTRVAVV</sequence>
<feature type="transmembrane region" description="Helical" evidence="1">
    <location>
        <begin position="20"/>
        <end position="38"/>
    </location>
</feature>
<reference evidence="4" key="1">
    <citation type="submission" date="2021-03" db="EMBL/GenBank/DDBJ databases">
        <title>Whole genome shotgun sequence of Actinoplanes consettensis NBRC 14913.</title>
        <authorList>
            <person name="Komaki H."/>
            <person name="Tamura T."/>
        </authorList>
    </citation>
    <scope>NUCLEOTIDE SEQUENCE</scope>
    <source>
        <strain evidence="4">NBRC 14913</strain>
    </source>
</reference>
<feature type="domain" description="GGDEF" evidence="3">
    <location>
        <begin position="329"/>
        <end position="457"/>
    </location>
</feature>
<dbReference type="InterPro" id="IPR052155">
    <property type="entry name" value="Biofilm_reg_signaling"/>
</dbReference>
<dbReference type="PANTHER" id="PTHR44757:SF2">
    <property type="entry name" value="BIOFILM ARCHITECTURE MAINTENANCE PROTEIN MBAA"/>
    <property type="match status" value="1"/>
</dbReference>
<dbReference type="EMBL" id="BOQP01000008">
    <property type="protein sequence ID" value="GIM71066.1"/>
    <property type="molecule type" value="Genomic_DNA"/>
</dbReference>
<feature type="transmembrane region" description="Helical" evidence="1">
    <location>
        <begin position="241"/>
        <end position="257"/>
    </location>
</feature>
<dbReference type="SMART" id="SM00267">
    <property type="entry name" value="GGDEF"/>
    <property type="match status" value="1"/>
</dbReference>
<dbReference type="SMART" id="SM00052">
    <property type="entry name" value="EAL"/>
    <property type="match status" value="1"/>
</dbReference>
<dbReference type="CDD" id="cd01948">
    <property type="entry name" value="EAL"/>
    <property type="match status" value="1"/>
</dbReference>
<feature type="transmembrane region" description="Helical" evidence="1">
    <location>
        <begin position="269"/>
        <end position="290"/>
    </location>
</feature>
<dbReference type="Gene3D" id="3.20.20.450">
    <property type="entry name" value="EAL domain"/>
    <property type="match status" value="1"/>
</dbReference>
<feature type="transmembrane region" description="Helical" evidence="1">
    <location>
        <begin position="47"/>
        <end position="68"/>
    </location>
</feature>
<evidence type="ECO:0000313" key="5">
    <source>
        <dbReference type="Proteomes" id="UP000680865"/>
    </source>
</evidence>
<dbReference type="InterPro" id="IPR029787">
    <property type="entry name" value="Nucleotide_cyclase"/>
</dbReference>
<dbReference type="Pfam" id="PF00990">
    <property type="entry name" value="GGDEF"/>
    <property type="match status" value="1"/>
</dbReference>
<feature type="transmembrane region" description="Helical" evidence="1">
    <location>
        <begin position="201"/>
        <end position="220"/>
    </location>
</feature>
<evidence type="ECO:0000313" key="4">
    <source>
        <dbReference type="EMBL" id="GIM71066.1"/>
    </source>
</evidence>
<proteinExistence type="predicted"/>
<keyword evidence="5" id="KW-1185">Reference proteome</keyword>
<protein>
    <recommendedName>
        <fullName evidence="6">Diguanylate cyclase/phosphodiesterase</fullName>
    </recommendedName>
</protein>
<accession>A0A919VP89</accession>
<feature type="transmembrane region" description="Helical" evidence="1">
    <location>
        <begin position="112"/>
        <end position="135"/>
    </location>
</feature>
<keyword evidence="1" id="KW-0472">Membrane</keyword>
<dbReference type="NCBIfam" id="TIGR00254">
    <property type="entry name" value="GGDEF"/>
    <property type="match status" value="1"/>
</dbReference>
<feature type="transmembrane region" description="Helical" evidence="1">
    <location>
        <begin position="80"/>
        <end position="100"/>
    </location>
</feature>
<dbReference type="PANTHER" id="PTHR44757">
    <property type="entry name" value="DIGUANYLATE CYCLASE DGCP"/>
    <property type="match status" value="1"/>
</dbReference>
<comment type="caution">
    <text evidence="4">The sequence shown here is derived from an EMBL/GenBank/DDBJ whole genome shotgun (WGS) entry which is preliminary data.</text>
</comment>
<dbReference type="InterPro" id="IPR001633">
    <property type="entry name" value="EAL_dom"/>
</dbReference>
<dbReference type="Proteomes" id="UP000680865">
    <property type="component" value="Unassembled WGS sequence"/>
</dbReference>
<name>A0A919VP89_9ACTN</name>
<feature type="transmembrane region" description="Helical" evidence="1">
    <location>
        <begin position="141"/>
        <end position="164"/>
    </location>
</feature>
<keyword evidence="1" id="KW-1133">Transmembrane helix</keyword>
<feature type="transmembrane region" description="Helical" evidence="1">
    <location>
        <begin position="176"/>
        <end position="195"/>
    </location>
</feature>
<dbReference type="SUPFAM" id="SSF141868">
    <property type="entry name" value="EAL domain-like"/>
    <property type="match status" value="1"/>
</dbReference>
<dbReference type="AlphaFoldDB" id="A0A919VP89"/>
<gene>
    <name evidence="4" type="ORF">Aco04nite_23560</name>
</gene>
<feature type="domain" description="EAL" evidence="2">
    <location>
        <begin position="465"/>
        <end position="720"/>
    </location>
</feature>
<evidence type="ECO:0000259" key="3">
    <source>
        <dbReference type="PROSITE" id="PS50887"/>
    </source>
</evidence>
<dbReference type="PROSITE" id="PS50883">
    <property type="entry name" value="EAL"/>
    <property type="match status" value="1"/>
</dbReference>
<organism evidence="4 5">
    <name type="scientific">Winogradskya consettensis</name>
    <dbReference type="NCBI Taxonomy" id="113560"/>
    <lineage>
        <taxon>Bacteria</taxon>
        <taxon>Bacillati</taxon>
        <taxon>Actinomycetota</taxon>
        <taxon>Actinomycetes</taxon>
        <taxon>Micromonosporales</taxon>
        <taxon>Micromonosporaceae</taxon>
        <taxon>Winogradskya</taxon>
    </lineage>
</organism>